<dbReference type="SUPFAM" id="SSF100950">
    <property type="entry name" value="NagB/RpiA/CoA transferase-like"/>
    <property type="match status" value="1"/>
</dbReference>
<comment type="caution">
    <text evidence="2">The sequence shown here is derived from an EMBL/GenBank/DDBJ whole genome shotgun (WGS) entry which is preliminary data.</text>
</comment>
<dbReference type="Pfam" id="PF02589">
    <property type="entry name" value="LUD_dom"/>
    <property type="match status" value="1"/>
</dbReference>
<name>A0A523QH15_UNCAE</name>
<protein>
    <submittedName>
        <fullName evidence="2">Lactate utilization protein</fullName>
    </submittedName>
</protein>
<reference evidence="2 3" key="1">
    <citation type="submission" date="2019-03" db="EMBL/GenBank/DDBJ databases">
        <title>Metabolic potential of uncultured bacteria and archaea associated with petroleum seepage in deep-sea sediments.</title>
        <authorList>
            <person name="Dong X."/>
            <person name="Hubert C."/>
        </authorList>
    </citation>
    <scope>NUCLEOTIDE SEQUENCE [LARGE SCALE GENOMIC DNA]</scope>
    <source>
        <strain evidence="2">E44_bin92</strain>
    </source>
</reference>
<evidence type="ECO:0000259" key="1">
    <source>
        <dbReference type="Pfam" id="PF02589"/>
    </source>
</evidence>
<organism evidence="2 3">
    <name type="scientific">Aerophobetes bacterium</name>
    <dbReference type="NCBI Taxonomy" id="2030807"/>
    <lineage>
        <taxon>Bacteria</taxon>
        <taxon>Candidatus Aerophobota</taxon>
    </lineage>
</organism>
<dbReference type="PANTHER" id="PTHR36179:SF2">
    <property type="entry name" value="LUD DOMAIN-CONTAINING PROTEIN"/>
    <property type="match status" value="1"/>
</dbReference>
<dbReference type="PANTHER" id="PTHR36179">
    <property type="entry name" value="LUD_DOM DOMAIN-CONTAINING PROTEIN"/>
    <property type="match status" value="1"/>
</dbReference>
<dbReference type="InterPro" id="IPR037171">
    <property type="entry name" value="NagB/RpiA_transferase-like"/>
</dbReference>
<evidence type="ECO:0000313" key="2">
    <source>
        <dbReference type="EMBL" id="TES84674.1"/>
    </source>
</evidence>
<proteinExistence type="predicted"/>
<dbReference type="EMBL" id="SOKU01000302">
    <property type="protein sequence ID" value="TES84674.1"/>
    <property type="molecule type" value="Genomic_DNA"/>
</dbReference>
<dbReference type="Gene3D" id="3.40.50.10420">
    <property type="entry name" value="NagB/RpiA/CoA transferase-like"/>
    <property type="match status" value="1"/>
</dbReference>
<sequence>MHTAKKWFIEEQAKMVVENLKKKGYDAMYVPSAEEACEKVIEALQAGQIIGTGGSITLNETGILSRIRSLNYRLLDPDSLGVFSEEAWELRKEALRKSDVFITSVNALTLDGKMVSIDGAGNRTASMLYGGPEKVIVVVGVNKIVPDVEQALWRVHNVAAVCNARRLNVKVPCAKVPKCVNCSIEERICRAVLILEYRPMRKDYLVIIIGEDYGF</sequence>
<evidence type="ECO:0000313" key="3">
    <source>
        <dbReference type="Proteomes" id="UP000320781"/>
    </source>
</evidence>
<dbReference type="InterPro" id="IPR009501">
    <property type="entry name" value="UCP020269"/>
</dbReference>
<dbReference type="PIRSF" id="PIRSF020269">
    <property type="entry name" value="DUF1121"/>
    <property type="match status" value="1"/>
</dbReference>
<feature type="domain" description="LUD" evidence="1">
    <location>
        <begin position="14"/>
        <end position="209"/>
    </location>
</feature>
<accession>A0A523QH15</accession>
<gene>
    <name evidence="2" type="ORF">E3J95_06205</name>
</gene>
<dbReference type="AlphaFoldDB" id="A0A523QH15"/>
<dbReference type="InterPro" id="IPR024185">
    <property type="entry name" value="FTHF_cligase-like_sf"/>
</dbReference>
<dbReference type="Proteomes" id="UP000320781">
    <property type="component" value="Unassembled WGS sequence"/>
</dbReference>
<dbReference type="InterPro" id="IPR003741">
    <property type="entry name" value="LUD_dom"/>
</dbReference>